<protein>
    <submittedName>
        <fullName evidence="4">GNAT family N-acetyltransferase</fullName>
    </submittedName>
</protein>
<gene>
    <name evidence="4" type="ORF">F7O44_09750</name>
</gene>
<dbReference type="Gene3D" id="3.40.630.30">
    <property type="match status" value="1"/>
</dbReference>
<evidence type="ECO:0000259" key="3">
    <source>
        <dbReference type="PROSITE" id="PS51186"/>
    </source>
</evidence>
<proteinExistence type="predicted"/>
<dbReference type="PANTHER" id="PTHR43877">
    <property type="entry name" value="AMINOALKYLPHOSPHONATE N-ACETYLTRANSFERASE-RELATED-RELATED"/>
    <property type="match status" value="1"/>
</dbReference>
<dbReference type="EMBL" id="WLZY01000002">
    <property type="protein sequence ID" value="NDL57353.1"/>
    <property type="molecule type" value="Genomic_DNA"/>
</dbReference>
<feature type="domain" description="N-acetyltransferase" evidence="3">
    <location>
        <begin position="3"/>
        <end position="143"/>
    </location>
</feature>
<dbReference type="Pfam" id="PF13673">
    <property type="entry name" value="Acetyltransf_10"/>
    <property type="match status" value="1"/>
</dbReference>
<evidence type="ECO:0000313" key="4">
    <source>
        <dbReference type="EMBL" id="NDL57353.1"/>
    </source>
</evidence>
<sequence>MDATIRRATRRDARRITTLIHSSSAYHGQYASILWDYRVTGEYLDRHEVFVATDRGGRLLGFYALLLDPPELDLAFVADDAQGSGLGRALIEHMIAQAHAAGLPTVRVVSHPPAEMFYRRLGAERIGTVAARPPAVPWERPELEFRIHAAEAPPQS</sequence>
<organism evidence="4 5">
    <name type="scientific">Phytoactinopolyspora mesophila</name>
    <dbReference type="NCBI Taxonomy" id="2650750"/>
    <lineage>
        <taxon>Bacteria</taxon>
        <taxon>Bacillati</taxon>
        <taxon>Actinomycetota</taxon>
        <taxon>Actinomycetes</taxon>
        <taxon>Jiangellales</taxon>
        <taxon>Jiangellaceae</taxon>
        <taxon>Phytoactinopolyspora</taxon>
    </lineage>
</organism>
<dbReference type="InterPro" id="IPR000182">
    <property type="entry name" value="GNAT_dom"/>
</dbReference>
<keyword evidence="1 4" id="KW-0808">Transferase</keyword>
<name>A0A7K3M239_9ACTN</name>
<evidence type="ECO:0000256" key="2">
    <source>
        <dbReference type="ARBA" id="ARBA00023315"/>
    </source>
</evidence>
<dbReference type="InterPro" id="IPR050832">
    <property type="entry name" value="Bact_Acetyltransf"/>
</dbReference>
<evidence type="ECO:0000256" key="1">
    <source>
        <dbReference type="ARBA" id="ARBA00022679"/>
    </source>
</evidence>
<dbReference type="Proteomes" id="UP000460435">
    <property type="component" value="Unassembled WGS sequence"/>
</dbReference>
<dbReference type="SUPFAM" id="SSF55729">
    <property type="entry name" value="Acyl-CoA N-acyltransferases (Nat)"/>
    <property type="match status" value="1"/>
</dbReference>
<keyword evidence="2" id="KW-0012">Acyltransferase</keyword>
<dbReference type="PROSITE" id="PS51186">
    <property type="entry name" value="GNAT"/>
    <property type="match status" value="1"/>
</dbReference>
<dbReference type="GO" id="GO:0016747">
    <property type="term" value="F:acyltransferase activity, transferring groups other than amino-acyl groups"/>
    <property type="evidence" value="ECO:0007669"/>
    <property type="project" value="InterPro"/>
</dbReference>
<accession>A0A7K3M239</accession>
<keyword evidence="5" id="KW-1185">Reference proteome</keyword>
<dbReference type="RefSeq" id="WP_162449997.1">
    <property type="nucleotide sequence ID" value="NZ_WLZY01000002.1"/>
</dbReference>
<evidence type="ECO:0000313" key="5">
    <source>
        <dbReference type="Proteomes" id="UP000460435"/>
    </source>
</evidence>
<comment type="caution">
    <text evidence="4">The sequence shown here is derived from an EMBL/GenBank/DDBJ whole genome shotgun (WGS) entry which is preliminary data.</text>
</comment>
<dbReference type="CDD" id="cd04301">
    <property type="entry name" value="NAT_SF"/>
    <property type="match status" value="1"/>
</dbReference>
<dbReference type="InterPro" id="IPR016181">
    <property type="entry name" value="Acyl_CoA_acyltransferase"/>
</dbReference>
<dbReference type="AlphaFoldDB" id="A0A7K3M239"/>
<reference evidence="4 5" key="1">
    <citation type="submission" date="2019-11" db="EMBL/GenBank/DDBJ databases">
        <authorList>
            <person name="Li X.-J."/>
            <person name="Feng X.-M."/>
        </authorList>
    </citation>
    <scope>NUCLEOTIDE SEQUENCE [LARGE SCALE GENOMIC DNA]</scope>
    <source>
        <strain evidence="4 5">XMNu-373</strain>
    </source>
</reference>